<dbReference type="EMBL" id="CM046400">
    <property type="protein sequence ID" value="KAI8523382.1"/>
    <property type="molecule type" value="Genomic_DNA"/>
</dbReference>
<evidence type="ECO:0000313" key="2">
    <source>
        <dbReference type="Proteomes" id="UP001062846"/>
    </source>
</evidence>
<proteinExistence type="predicted"/>
<protein>
    <submittedName>
        <fullName evidence="1">Uncharacterized protein</fullName>
    </submittedName>
</protein>
<keyword evidence="2" id="KW-1185">Reference proteome</keyword>
<sequence>MSNDDEHDRTITNRYPPKFLNSLNPFGLPPFKLDLKIGCPIILLRNIAPKVGLCNGTRLMVTRCQFPIRLAYAMTINKSQGQSVKFVGVDLCTSVFSHGQLYVALSRCTSGDYTGVLSSDASNSTTNIVHPEVLLQ</sequence>
<organism evidence="1 2">
    <name type="scientific">Rhododendron molle</name>
    <name type="common">Chinese azalea</name>
    <name type="synonym">Azalea mollis</name>
    <dbReference type="NCBI Taxonomy" id="49168"/>
    <lineage>
        <taxon>Eukaryota</taxon>
        <taxon>Viridiplantae</taxon>
        <taxon>Streptophyta</taxon>
        <taxon>Embryophyta</taxon>
        <taxon>Tracheophyta</taxon>
        <taxon>Spermatophyta</taxon>
        <taxon>Magnoliopsida</taxon>
        <taxon>eudicotyledons</taxon>
        <taxon>Gunneridae</taxon>
        <taxon>Pentapetalae</taxon>
        <taxon>asterids</taxon>
        <taxon>Ericales</taxon>
        <taxon>Ericaceae</taxon>
        <taxon>Ericoideae</taxon>
        <taxon>Rhodoreae</taxon>
        <taxon>Rhododendron</taxon>
    </lineage>
</organism>
<accession>A0ACC0L4S4</accession>
<dbReference type="Proteomes" id="UP001062846">
    <property type="component" value="Chromosome 13"/>
</dbReference>
<comment type="caution">
    <text evidence="1">The sequence shown here is derived from an EMBL/GenBank/DDBJ whole genome shotgun (WGS) entry which is preliminary data.</text>
</comment>
<name>A0ACC0L4S4_RHOML</name>
<gene>
    <name evidence="1" type="ORF">RHMOL_Rhmol13G0069100</name>
</gene>
<reference evidence="1" key="1">
    <citation type="submission" date="2022-02" db="EMBL/GenBank/DDBJ databases">
        <title>Plant Genome Project.</title>
        <authorList>
            <person name="Zhang R.-G."/>
        </authorList>
    </citation>
    <scope>NUCLEOTIDE SEQUENCE</scope>
    <source>
        <strain evidence="1">AT1</strain>
    </source>
</reference>
<evidence type="ECO:0000313" key="1">
    <source>
        <dbReference type="EMBL" id="KAI8523382.1"/>
    </source>
</evidence>